<gene>
    <name evidence="2" type="ORF">ISN74_13575</name>
</gene>
<evidence type="ECO:0000313" key="3">
    <source>
        <dbReference type="Proteomes" id="UP000663181"/>
    </source>
</evidence>
<evidence type="ECO:0000313" key="2">
    <source>
        <dbReference type="EMBL" id="QRN52496.1"/>
    </source>
</evidence>
<dbReference type="Proteomes" id="UP000663181">
    <property type="component" value="Chromosome"/>
</dbReference>
<dbReference type="PANTHER" id="PTHR33990">
    <property type="entry name" value="PROTEIN YJDN-RELATED"/>
    <property type="match status" value="1"/>
</dbReference>
<dbReference type="RefSeq" id="WP_188799744.1">
    <property type="nucleotide sequence ID" value="NZ_BMIZ01000002.1"/>
</dbReference>
<sequence>MNSRFQRITPFLWFNDNAEEAAHFYVSVFENSRILSSTRYGKEAARASGQREGLIMTIAFELDGQKLTALNGGPSFSFTPAVSLVVNCHSQDEVNHYWNQLSSGGDPAAQRCGWLKDRFGLSWQIVPTQLIDYLSQPDPAKAQKAMQAMLKMKKIDLAVLQEAAEA</sequence>
<dbReference type="InterPro" id="IPR009725">
    <property type="entry name" value="3_dmu_93_MTrfase"/>
</dbReference>
<name>A0ABX7GPZ9_9GAMM</name>
<dbReference type="Pfam" id="PF06983">
    <property type="entry name" value="3-dmu-9_3-mt"/>
    <property type="match status" value="1"/>
</dbReference>
<dbReference type="InterPro" id="IPR028973">
    <property type="entry name" value="PhnB-like"/>
</dbReference>
<organism evidence="2 3">
    <name type="scientific">Dyella caseinilytica</name>
    <dbReference type="NCBI Taxonomy" id="1849581"/>
    <lineage>
        <taxon>Bacteria</taxon>
        <taxon>Pseudomonadati</taxon>
        <taxon>Pseudomonadota</taxon>
        <taxon>Gammaproteobacteria</taxon>
        <taxon>Lysobacterales</taxon>
        <taxon>Rhodanobacteraceae</taxon>
        <taxon>Dyella</taxon>
    </lineage>
</organism>
<feature type="domain" description="PhnB-like" evidence="1">
    <location>
        <begin position="6"/>
        <end position="126"/>
    </location>
</feature>
<dbReference type="PIRSF" id="PIRSF021700">
    <property type="entry name" value="3_dmu_93_MTrfase"/>
    <property type="match status" value="1"/>
</dbReference>
<keyword evidence="3" id="KW-1185">Reference proteome</keyword>
<proteinExistence type="predicted"/>
<dbReference type="EMBL" id="CP064030">
    <property type="protein sequence ID" value="QRN52496.1"/>
    <property type="molecule type" value="Genomic_DNA"/>
</dbReference>
<protein>
    <submittedName>
        <fullName evidence="2">VOC family protein</fullName>
    </submittedName>
</protein>
<reference evidence="2 3" key="1">
    <citation type="submission" date="2020-10" db="EMBL/GenBank/DDBJ databases">
        <title>Phylogeny of dyella-like bacteria.</title>
        <authorList>
            <person name="Fu J."/>
        </authorList>
    </citation>
    <scope>NUCLEOTIDE SEQUENCE [LARGE SCALE GENOMIC DNA]</scope>
    <source>
        <strain evidence="2 3">DHOB09</strain>
    </source>
</reference>
<evidence type="ECO:0000259" key="1">
    <source>
        <dbReference type="Pfam" id="PF06983"/>
    </source>
</evidence>
<dbReference type="Gene3D" id="3.10.180.10">
    <property type="entry name" value="2,3-Dihydroxybiphenyl 1,2-Dioxygenase, domain 1"/>
    <property type="match status" value="1"/>
</dbReference>
<dbReference type="SUPFAM" id="SSF54593">
    <property type="entry name" value="Glyoxalase/Bleomycin resistance protein/Dihydroxybiphenyl dioxygenase"/>
    <property type="match status" value="1"/>
</dbReference>
<dbReference type="InterPro" id="IPR029068">
    <property type="entry name" value="Glyas_Bleomycin-R_OHBP_Dase"/>
</dbReference>
<accession>A0ABX7GPZ9</accession>
<dbReference type="CDD" id="cd06588">
    <property type="entry name" value="PhnB_like"/>
    <property type="match status" value="1"/>
</dbReference>